<comment type="catalytic activity">
    <reaction evidence="6">
        <text>a 2'-deoxycytidine in DNA + S-adenosyl-L-methionine = a 5-methyl-2'-deoxycytidine in DNA + S-adenosyl-L-homocysteine + H(+)</text>
        <dbReference type="Rhea" id="RHEA:13681"/>
        <dbReference type="Rhea" id="RHEA-COMP:11369"/>
        <dbReference type="Rhea" id="RHEA-COMP:11370"/>
        <dbReference type="ChEBI" id="CHEBI:15378"/>
        <dbReference type="ChEBI" id="CHEBI:57856"/>
        <dbReference type="ChEBI" id="CHEBI:59789"/>
        <dbReference type="ChEBI" id="CHEBI:85452"/>
        <dbReference type="ChEBI" id="CHEBI:85454"/>
        <dbReference type="EC" id="2.1.1.37"/>
    </reaction>
</comment>
<name>A0AA37WPC3_9HYPH</name>
<evidence type="ECO:0000313" key="10">
    <source>
        <dbReference type="Proteomes" id="UP001157440"/>
    </source>
</evidence>
<dbReference type="GO" id="GO:0009307">
    <property type="term" value="P:DNA restriction-modification system"/>
    <property type="evidence" value="ECO:0007669"/>
    <property type="project" value="UniProtKB-KW"/>
</dbReference>
<accession>A0AA37WPC3</accession>
<keyword evidence="10" id="KW-1185">Reference proteome</keyword>
<evidence type="ECO:0000256" key="2">
    <source>
        <dbReference type="ARBA" id="ARBA00022603"/>
    </source>
</evidence>
<dbReference type="NCBIfam" id="TIGR00675">
    <property type="entry name" value="dcm"/>
    <property type="match status" value="1"/>
</dbReference>
<dbReference type="EMBL" id="BSPL01000007">
    <property type="protein sequence ID" value="GLS68725.1"/>
    <property type="molecule type" value="Genomic_DNA"/>
</dbReference>
<dbReference type="EC" id="2.1.1.37" evidence="1"/>
<dbReference type="PROSITE" id="PS00095">
    <property type="entry name" value="C5_MTASE_2"/>
    <property type="match status" value="1"/>
</dbReference>
<comment type="caution">
    <text evidence="9">The sequence shown here is derived from an EMBL/GenBank/DDBJ whole genome shotgun (WGS) entry which is preliminary data.</text>
</comment>
<dbReference type="AlphaFoldDB" id="A0AA37WPC3"/>
<dbReference type="PANTHER" id="PTHR10629">
    <property type="entry name" value="CYTOSINE-SPECIFIC METHYLTRANSFERASE"/>
    <property type="match status" value="1"/>
</dbReference>
<keyword evidence="4 7" id="KW-0949">S-adenosyl-L-methionine</keyword>
<dbReference type="InterPro" id="IPR050390">
    <property type="entry name" value="C5-Methyltransferase"/>
</dbReference>
<proteinExistence type="inferred from homology"/>
<sequence>MHRVKGGIIREKLTRLRRGEPPRVLDLFAGCGGISLGFQAAGFRIDAAVEIDPIAARTHALNFHGHEPPEVLAQHARSRDITSVEPGEVTADLGLGDPERAFDVLVGGPPCQAYARVGRAKLREVADHPSAYKVDPRGNLYLRYLHYIRVTKPLALLIENVPDSLNYGGHNVMGEIAELLEKDLGYRARYSLINSAFHGVPQMRDRVYLLAVHEEVDHEIHFPRAIKHMVLPSGYGGTRSVALKFVDLFGSDAFEEADHGTPDLPGPVTAKEAIGDLSPITLHLEGKLKKGAQRFQVPTAYPRQLGAISAYAKTMRTWAGFEAPEDGLRDHVIRYLPRDTDIFRAMPNGAEYPAAHATAVRLYEEHIQNREQRGGRRLTAGEKTMIFRTMVPPYPVGSFPNRWWKLKSDFPVRTLMAHIGKDTYSHIHYDGAQARVISVREAARLQSFPDGFTFCGTMNPAYRQIGNAVPPLMAKRLAETIMDSLRRACARPAVTRRVPVAAE</sequence>
<dbReference type="Pfam" id="PF00145">
    <property type="entry name" value="DNA_methylase"/>
    <property type="match status" value="1"/>
</dbReference>
<dbReference type="Gene3D" id="3.90.120.10">
    <property type="entry name" value="DNA Methylase, subunit A, domain 2"/>
    <property type="match status" value="1"/>
</dbReference>
<reference evidence="10" key="1">
    <citation type="journal article" date="2019" name="Int. J. Syst. Evol. Microbiol.">
        <title>The Global Catalogue of Microorganisms (GCM) 10K type strain sequencing project: providing services to taxonomists for standard genome sequencing and annotation.</title>
        <authorList>
            <consortium name="The Broad Institute Genomics Platform"/>
            <consortium name="The Broad Institute Genome Sequencing Center for Infectious Disease"/>
            <person name="Wu L."/>
            <person name="Ma J."/>
        </authorList>
    </citation>
    <scope>NUCLEOTIDE SEQUENCE [LARGE SCALE GENOMIC DNA]</scope>
    <source>
        <strain evidence="10">NBRC 103632</strain>
    </source>
</reference>
<feature type="active site" evidence="7">
    <location>
        <position position="111"/>
    </location>
</feature>
<dbReference type="InterPro" id="IPR001525">
    <property type="entry name" value="C5_MeTfrase"/>
</dbReference>
<dbReference type="Proteomes" id="UP001157440">
    <property type="component" value="Unassembled WGS sequence"/>
</dbReference>
<gene>
    <name evidence="9" type="ORF">GCM10007890_07370</name>
</gene>
<evidence type="ECO:0000256" key="3">
    <source>
        <dbReference type="ARBA" id="ARBA00022679"/>
    </source>
</evidence>
<evidence type="ECO:0000256" key="1">
    <source>
        <dbReference type="ARBA" id="ARBA00011975"/>
    </source>
</evidence>
<dbReference type="GO" id="GO:0032259">
    <property type="term" value="P:methylation"/>
    <property type="evidence" value="ECO:0007669"/>
    <property type="project" value="UniProtKB-KW"/>
</dbReference>
<dbReference type="Gene3D" id="3.40.50.150">
    <property type="entry name" value="Vaccinia Virus protein VP39"/>
    <property type="match status" value="1"/>
</dbReference>
<dbReference type="GO" id="GO:0003886">
    <property type="term" value="F:DNA (cytosine-5-)-methyltransferase activity"/>
    <property type="evidence" value="ECO:0007669"/>
    <property type="project" value="UniProtKB-EC"/>
</dbReference>
<evidence type="ECO:0000256" key="5">
    <source>
        <dbReference type="ARBA" id="ARBA00022747"/>
    </source>
</evidence>
<dbReference type="InterPro" id="IPR029063">
    <property type="entry name" value="SAM-dependent_MTases_sf"/>
</dbReference>
<dbReference type="PROSITE" id="PS51679">
    <property type="entry name" value="SAM_MT_C5"/>
    <property type="match status" value="1"/>
</dbReference>
<dbReference type="SUPFAM" id="SSF53335">
    <property type="entry name" value="S-adenosyl-L-methionine-dependent methyltransferases"/>
    <property type="match status" value="1"/>
</dbReference>
<keyword evidence="2 7" id="KW-0489">Methyltransferase</keyword>
<dbReference type="InterPro" id="IPR031303">
    <property type="entry name" value="C5_meth_CS"/>
</dbReference>
<evidence type="ECO:0000313" key="9">
    <source>
        <dbReference type="EMBL" id="GLS68725.1"/>
    </source>
</evidence>
<dbReference type="PANTHER" id="PTHR10629:SF52">
    <property type="entry name" value="DNA (CYTOSINE-5)-METHYLTRANSFERASE 1"/>
    <property type="match status" value="1"/>
</dbReference>
<evidence type="ECO:0000256" key="8">
    <source>
        <dbReference type="RuleBase" id="RU000416"/>
    </source>
</evidence>
<evidence type="ECO:0000256" key="6">
    <source>
        <dbReference type="ARBA" id="ARBA00047422"/>
    </source>
</evidence>
<evidence type="ECO:0000256" key="4">
    <source>
        <dbReference type="ARBA" id="ARBA00022691"/>
    </source>
</evidence>
<evidence type="ECO:0000256" key="7">
    <source>
        <dbReference type="PROSITE-ProRule" id="PRU01016"/>
    </source>
</evidence>
<comment type="similarity">
    <text evidence="7 8">Belongs to the class I-like SAM-binding methyltransferase superfamily. C5-methyltransferase family.</text>
</comment>
<protein>
    <recommendedName>
        <fullName evidence="1">DNA (cytosine-5-)-methyltransferase</fullName>
        <ecNumber evidence="1">2.1.1.37</ecNumber>
    </recommendedName>
</protein>
<keyword evidence="3 7" id="KW-0808">Transferase</keyword>
<keyword evidence="5" id="KW-0680">Restriction system</keyword>
<organism evidence="9 10">
    <name type="scientific">Methylobacterium tardum</name>
    <dbReference type="NCBI Taxonomy" id="374432"/>
    <lineage>
        <taxon>Bacteria</taxon>
        <taxon>Pseudomonadati</taxon>
        <taxon>Pseudomonadota</taxon>
        <taxon>Alphaproteobacteria</taxon>
        <taxon>Hyphomicrobiales</taxon>
        <taxon>Methylobacteriaceae</taxon>
        <taxon>Methylobacterium</taxon>
    </lineage>
</organism>
<dbReference type="PRINTS" id="PR00105">
    <property type="entry name" value="C5METTRFRASE"/>
</dbReference>